<feature type="compositionally biased region" description="Polar residues" evidence="1">
    <location>
        <begin position="98"/>
        <end position="111"/>
    </location>
</feature>
<accession>A0ABD1H949</accession>
<dbReference type="Gene3D" id="1.10.287.110">
    <property type="entry name" value="DnaJ domain"/>
    <property type="match status" value="1"/>
</dbReference>
<dbReference type="Gene3D" id="1.25.40.10">
    <property type="entry name" value="Tetratricopeptide repeat domain"/>
    <property type="match status" value="2"/>
</dbReference>
<dbReference type="AlphaFoldDB" id="A0ABD1H949"/>
<dbReference type="PANTHER" id="PTHR45181">
    <property type="entry name" value="HEAT SHOCK PROTEIN DNAJ WITH TETRATRICOPEPTIDE REPEAT-CONTAINING PROTEIN"/>
    <property type="match status" value="1"/>
</dbReference>
<dbReference type="SUPFAM" id="SSF48452">
    <property type="entry name" value="TPR-like"/>
    <property type="match status" value="2"/>
</dbReference>
<feature type="compositionally biased region" description="Basic and acidic residues" evidence="1">
    <location>
        <begin position="1235"/>
        <end position="1245"/>
    </location>
</feature>
<feature type="region of interest" description="Disordered" evidence="1">
    <location>
        <begin position="590"/>
        <end position="610"/>
    </location>
</feature>
<feature type="region of interest" description="Disordered" evidence="1">
    <location>
        <begin position="485"/>
        <end position="527"/>
    </location>
</feature>
<feature type="region of interest" description="Disordered" evidence="1">
    <location>
        <begin position="1"/>
        <end position="57"/>
    </location>
</feature>
<feature type="region of interest" description="Disordered" evidence="1">
    <location>
        <begin position="238"/>
        <end position="258"/>
    </location>
</feature>
<feature type="domain" description="J" evidence="2">
    <location>
        <begin position="1105"/>
        <end position="1190"/>
    </location>
</feature>
<dbReference type="PANTHER" id="PTHR45181:SF4">
    <property type="entry name" value="HEAT SHOCK PROTEIN DNAJ WITH TETRATRICOPEPTIDE REPEAT-CONTAINING PROTEIN"/>
    <property type="match status" value="1"/>
</dbReference>
<feature type="compositionally biased region" description="Basic and acidic residues" evidence="1">
    <location>
        <begin position="485"/>
        <end position="495"/>
    </location>
</feature>
<name>A0ABD1H949_SALDI</name>
<dbReference type="EMBL" id="JBEAFC010000006">
    <property type="protein sequence ID" value="KAL1552966.1"/>
    <property type="molecule type" value="Genomic_DNA"/>
</dbReference>
<evidence type="ECO:0000256" key="1">
    <source>
        <dbReference type="SAM" id="MobiDB-lite"/>
    </source>
</evidence>
<reference evidence="3 4" key="1">
    <citation type="submission" date="2024-06" db="EMBL/GenBank/DDBJ databases">
        <title>A chromosome level genome sequence of Diviner's sage (Salvia divinorum).</title>
        <authorList>
            <person name="Ford S.A."/>
            <person name="Ro D.-K."/>
            <person name="Ness R.W."/>
            <person name="Phillips M.A."/>
        </authorList>
    </citation>
    <scope>NUCLEOTIDE SEQUENCE [LARGE SCALE GENOMIC DNA]</scope>
    <source>
        <strain evidence="3">SAF-2024a</strain>
        <tissue evidence="3">Leaf</tissue>
    </source>
</reference>
<dbReference type="InterPro" id="IPR019734">
    <property type="entry name" value="TPR_rpt"/>
</dbReference>
<dbReference type="SMART" id="SM00028">
    <property type="entry name" value="TPR"/>
    <property type="match status" value="6"/>
</dbReference>
<dbReference type="SUPFAM" id="SSF46565">
    <property type="entry name" value="Chaperone J-domain"/>
    <property type="match status" value="1"/>
</dbReference>
<feature type="region of interest" description="Disordered" evidence="1">
    <location>
        <begin position="435"/>
        <end position="464"/>
    </location>
</feature>
<dbReference type="CDD" id="cd06257">
    <property type="entry name" value="DnaJ"/>
    <property type="match status" value="1"/>
</dbReference>
<dbReference type="InterPro" id="IPR018253">
    <property type="entry name" value="DnaJ_domain_CS"/>
</dbReference>
<feature type="compositionally biased region" description="Polar residues" evidence="1">
    <location>
        <begin position="1196"/>
        <end position="1211"/>
    </location>
</feature>
<dbReference type="InterPro" id="IPR011990">
    <property type="entry name" value="TPR-like_helical_dom_sf"/>
</dbReference>
<feature type="region of interest" description="Disordered" evidence="1">
    <location>
        <begin position="1192"/>
        <end position="1245"/>
    </location>
</feature>
<keyword evidence="4" id="KW-1185">Reference proteome</keyword>
<feature type="region of interest" description="Disordered" evidence="1">
    <location>
        <begin position="544"/>
        <end position="568"/>
    </location>
</feature>
<proteinExistence type="predicted"/>
<dbReference type="SMART" id="SM00271">
    <property type="entry name" value="DnaJ"/>
    <property type="match status" value="1"/>
</dbReference>
<dbReference type="InterPro" id="IPR036869">
    <property type="entry name" value="J_dom_sf"/>
</dbReference>
<sequence>MDPGFGFSSSSKPAGGPLRPPRMAKLRKPITGNRPNLFRSVSQFGVGPEGPGFSGAKPNLEHYQQNVGQGHVFRSNDGYVDNNLEDEMRRMKIDSEMGYSNGTNEESNNVDFSGRDQSFRGIDESVVSELPEDMRRLCIESERFSKLSGGNMEELPNKMKKLNVEDGSTNSSYDRSDMTSLGGSADVLLMEKMKSFKIEDSLSDSMNVKADDVSSGGENAFVFEYSGNADQPVGLNMTNAGRDSSNHLKTNTSDVENMDDVPARNLGNVGSDNSSGLFGSRFTFQAGPKSESGTHVMFKNEKSTTSLPMFSSSGIHHTPLGGVREMPYVDGGNRPVDFGSSSKLDNMQAQNVEFKTPNPKAHSLFGMSRKLDAKREPVKDTALRKKKGKSKTPAAQVPLKFHSDFVFQETMHQHTESSEQYSPMDFSPYEETLASNTYSRETSVASEESSCHGENNSSVDSYPNVSSDIADEVLVSATERMHINEYDIKDNEGQDRQSASRGNDAISVDSHEEDAVSGAETESFKSAADELDYSTDSFYTTADTEVSSSYKIERQDSDGGTQFEHSKSSPDIFSGGFTFAASSASFSDSSQSMRIPKKKTRSKHSFDSFSSTPSAKVLHGTSHLPSFQVHGSSFSLREQDQKDSFSTLLNQKSDKFEQVRELETKQDTAIAATIAAQESCEKWRLRGNQAYAKGDFSKAEDYYTQGVNCISQNETSRSCLRALMLCYSNRAATRMSLGRLRDALEDCRRASELDPSFLKVQARAASCYLTLGDVENATVHFTKCLQAGPDVCTDRKLLVEASEGLEKTKKVADCMVKAAELLGRRSTSDIACAVSIISDGLMISSYSEKLLQMKVDALLMLKNYEELIRFCEQLLGSVECNFLVPAFESHLVSTHGFDLKKTPFRAWCSSLVVKSYFYLGRLEEALTFLKKQDEQLSLIERGSRTLESMIPLAGTIRELLHHKAAGNEAYKSGKHSEAVEHYTAAISCSVESRPFTAICFCNRAAAYRSMGQPLDAIADCCLAIALDRNYYKAISRRAAIYEMIRDYGQAVADLQNLVCLLSEEVEKKMNPSVKSDKADIVNEIRQARLKVLEMEEFTRNETPLNMYLILGVEPSAPASEIKKAYRKAALKYHPDKAGHSLARNDNSDDPIWKEIAEEVHKDADRLFKIIGEAYAVLSDPTKRSRYDLGEEMRNARNGSNSSKNFSDFQNHTFERSNSRRQWQEAGRSYGNSARGAERSHYNWHS</sequence>
<gene>
    <name evidence="3" type="ORF">AAHA92_13701</name>
</gene>
<evidence type="ECO:0000313" key="4">
    <source>
        <dbReference type="Proteomes" id="UP001567538"/>
    </source>
</evidence>
<comment type="caution">
    <text evidence="3">The sequence shown here is derived from an EMBL/GenBank/DDBJ whole genome shotgun (WGS) entry which is preliminary data.</text>
</comment>
<protein>
    <recommendedName>
        <fullName evidence="2">J domain-containing protein</fullName>
    </recommendedName>
</protein>
<dbReference type="Pfam" id="PF00226">
    <property type="entry name" value="DnaJ"/>
    <property type="match status" value="1"/>
</dbReference>
<dbReference type="Proteomes" id="UP001567538">
    <property type="component" value="Unassembled WGS sequence"/>
</dbReference>
<evidence type="ECO:0000259" key="2">
    <source>
        <dbReference type="PROSITE" id="PS50076"/>
    </source>
</evidence>
<feature type="region of interest" description="Disordered" evidence="1">
    <location>
        <begin position="97"/>
        <end position="116"/>
    </location>
</feature>
<dbReference type="InterPro" id="IPR001623">
    <property type="entry name" value="DnaJ_domain"/>
</dbReference>
<feature type="compositionally biased region" description="Polar residues" evidence="1">
    <location>
        <begin position="238"/>
        <end position="255"/>
    </location>
</feature>
<evidence type="ECO:0000313" key="3">
    <source>
        <dbReference type="EMBL" id="KAL1552966.1"/>
    </source>
</evidence>
<feature type="region of interest" description="Disordered" evidence="1">
    <location>
        <begin position="375"/>
        <end position="395"/>
    </location>
</feature>
<dbReference type="PROSITE" id="PS00636">
    <property type="entry name" value="DNAJ_1"/>
    <property type="match status" value="1"/>
</dbReference>
<dbReference type="PRINTS" id="PR00625">
    <property type="entry name" value="JDOMAIN"/>
</dbReference>
<dbReference type="PROSITE" id="PS50076">
    <property type="entry name" value="DNAJ_2"/>
    <property type="match status" value="1"/>
</dbReference>
<organism evidence="3 4">
    <name type="scientific">Salvia divinorum</name>
    <name type="common">Maria pastora</name>
    <name type="synonym">Diviner's sage</name>
    <dbReference type="NCBI Taxonomy" id="28513"/>
    <lineage>
        <taxon>Eukaryota</taxon>
        <taxon>Viridiplantae</taxon>
        <taxon>Streptophyta</taxon>
        <taxon>Embryophyta</taxon>
        <taxon>Tracheophyta</taxon>
        <taxon>Spermatophyta</taxon>
        <taxon>Magnoliopsida</taxon>
        <taxon>eudicotyledons</taxon>
        <taxon>Gunneridae</taxon>
        <taxon>Pentapetalae</taxon>
        <taxon>asterids</taxon>
        <taxon>lamiids</taxon>
        <taxon>Lamiales</taxon>
        <taxon>Lamiaceae</taxon>
        <taxon>Nepetoideae</taxon>
        <taxon>Mentheae</taxon>
        <taxon>Salviinae</taxon>
        <taxon>Salvia</taxon>
        <taxon>Salvia subgen. Calosphace</taxon>
    </lineage>
</organism>